<sequence length="93" mass="11276">MTRMESLEESYETKSKEIAEEVKEGKKKLAELGFGETVKAEVFTKVFKEYWIYQINEIRLMSVDKREKSECYRMQFMIRFEDNSDFFIYLEAK</sequence>
<reference evidence="1 2" key="1">
    <citation type="submission" date="2016-10" db="EMBL/GenBank/DDBJ databases">
        <authorList>
            <person name="de Groot N.N."/>
        </authorList>
    </citation>
    <scope>NUCLEOTIDE SEQUENCE [LARGE SCALE GENOMIC DNA]</scope>
    <source>
        <strain evidence="1 2">B25</strain>
    </source>
</reference>
<proteinExistence type="predicted"/>
<dbReference type="EMBL" id="FOFU01000001">
    <property type="protein sequence ID" value="SEP82502.1"/>
    <property type="molecule type" value="Genomic_DNA"/>
</dbReference>
<protein>
    <submittedName>
        <fullName evidence="1">Uncharacterized protein</fullName>
    </submittedName>
</protein>
<gene>
    <name evidence="1" type="ORF">SAMN04487977_101536</name>
</gene>
<keyword evidence="2" id="KW-1185">Reference proteome</keyword>
<dbReference type="RefSeq" id="WP_074640636.1">
    <property type="nucleotide sequence ID" value="NZ_FOFU01000001.1"/>
</dbReference>
<evidence type="ECO:0000313" key="2">
    <source>
        <dbReference type="Proteomes" id="UP000182360"/>
    </source>
</evidence>
<dbReference type="AlphaFoldDB" id="A0A1H9B0E6"/>
<evidence type="ECO:0000313" key="1">
    <source>
        <dbReference type="EMBL" id="SEP82502.1"/>
    </source>
</evidence>
<organism evidence="1 2">
    <name type="scientific">Treponema bryantii</name>
    <dbReference type="NCBI Taxonomy" id="163"/>
    <lineage>
        <taxon>Bacteria</taxon>
        <taxon>Pseudomonadati</taxon>
        <taxon>Spirochaetota</taxon>
        <taxon>Spirochaetia</taxon>
        <taxon>Spirochaetales</taxon>
        <taxon>Treponemataceae</taxon>
        <taxon>Treponema</taxon>
    </lineage>
</organism>
<dbReference type="Proteomes" id="UP000182360">
    <property type="component" value="Unassembled WGS sequence"/>
</dbReference>
<accession>A0A1H9B0E6</accession>
<name>A0A1H9B0E6_9SPIR</name>